<dbReference type="InterPro" id="IPR025531">
    <property type="entry name" value="DUF4418"/>
</dbReference>
<evidence type="ECO:0000313" key="2">
    <source>
        <dbReference type="EMBL" id="CDX01356.1"/>
    </source>
</evidence>
<evidence type="ECO:0000313" key="3">
    <source>
        <dbReference type="EMBL" id="KTE92387.1"/>
    </source>
</evidence>
<reference evidence="2" key="1">
    <citation type="submission" date="2014-07" db="EMBL/GenBank/DDBJ databases">
        <authorList>
            <person name="Hornung V.Bastian."/>
        </authorList>
    </citation>
    <scope>NUCLEOTIDE SEQUENCE</scope>
    <source>
        <strain evidence="2">PCE-S</strain>
    </source>
</reference>
<feature type="transmembrane region" description="Helical" evidence="1">
    <location>
        <begin position="102"/>
        <end position="123"/>
    </location>
</feature>
<keyword evidence="1" id="KW-1133">Transmembrane helix</keyword>
<dbReference type="EMBL" id="LOCK01000015">
    <property type="protein sequence ID" value="KTE92387.1"/>
    <property type="molecule type" value="Genomic_DNA"/>
</dbReference>
<sequence>MLLEQHNVLWLFYWAGQLISGKGEKGGKIIMKRTSRLVLGISILILGILIALGPQYIFKICEQHHGATTACFWTARAHIGVGGVIALLGAAVIFLKSTPLLAGLSLAILLNSILAFLIPNFLIGVCGEATMDCQVVTLPALNILTILSIIISAGSTGFLFVKYRKESVPDAHVSPKLD</sequence>
<name>A0A098B0F4_DESHA</name>
<feature type="transmembrane region" description="Helical" evidence="1">
    <location>
        <begin position="143"/>
        <end position="161"/>
    </location>
</feature>
<feature type="transmembrane region" description="Helical" evidence="1">
    <location>
        <begin position="77"/>
        <end position="95"/>
    </location>
</feature>
<gene>
    <name evidence="3" type="ORF">AT727_19560</name>
    <name evidence="2" type="ORF">DPCES_1469</name>
</gene>
<dbReference type="AlphaFoldDB" id="A0A098B0F4"/>
<dbReference type="PATRIC" id="fig|49338.4.peg.1582"/>
<dbReference type="Proteomes" id="UP000054623">
    <property type="component" value="Unassembled WGS sequence"/>
</dbReference>
<proteinExistence type="predicted"/>
<dbReference type="EMBL" id="LK996017">
    <property type="protein sequence ID" value="CDX01356.1"/>
    <property type="molecule type" value="Genomic_DNA"/>
</dbReference>
<reference evidence="3 4" key="2">
    <citation type="submission" date="2015-12" db="EMBL/GenBank/DDBJ databases">
        <title>Draft Genome Sequence of Desulfitobacterium hafniense Strain DH, a Sulfate-reducing Bacterium Isolated from Paddy Soils.</title>
        <authorList>
            <person name="Bao P."/>
            <person name="Zhang X."/>
            <person name="Li G."/>
        </authorList>
    </citation>
    <scope>NUCLEOTIDE SEQUENCE [LARGE SCALE GENOMIC DNA]</scope>
    <source>
        <strain evidence="3 4">DH</strain>
    </source>
</reference>
<evidence type="ECO:0000313" key="4">
    <source>
        <dbReference type="Proteomes" id="UP000054623"/>
    </source>
</evidence>
<keyword evidence="1" id="KW-0472">Membrane</keyword>
<protein>
    <submittedName>
        <fullName evidence="2">DUF4418 domain protein</fullName>
    </submittedName>
</protein>
<accession>A0A098B0F4</accession>
<evidence type="ECO:0000256" key="1">
    <source>
        <dbReference type="SAM" id="Phobius"/>
    </source>
</evidence>
<organism evidence="2">
    <name type="scientific">Desulfitobacterium hafniense</name>
    <name type="common">Desulfitobacterium frappieri</name>
    <dbReference type="NCBI Taxonomy" id="49338"/>
    <lineage>
        <taxon>Bacteria</taxon>
        <taxon>Bacillati</taxon>
        <taxon>Bacillota</taxon>
        <taxon>Clostridia</taxon>
        <taxon>Eubacteriales</taxon>
        <taxon>Desulfitobacteriaceae</taxon>
        <taxon>Desulfitobacterium</taxon>
    </lineage>
</organism>
<keyword evidence="1" id="KW-0812">Transmembrane</keyword>
<dbReference type="Pfam" id="PF14387">
    <property type="entry name" value="DUF4418"/>
    <property type="match status" value="1"/>
</dbReference>
<feature type="transmembrane region" description="Helical" evidence="1">
    <location>
        <begin position="37"/>
        <end position="57"/>
    </location>
</feature>